<evidence type="ECO:0008006" key="6">
    <source>
        <dbReference type="Google" id="ProtNLM"/>
    </source>
</evidence>
<evidence type="ECO:0000313" key="2">
    <source>
        <dbReference type="EMBL" id="MDN4571884.1"/>
    </source>
</evidence>
<keyword evidence="4" id="KW-1185">Reference proteome</keyword>
<comment type="caution">
    <text evidence="2">The sequence shown here is derived from an EMBL/GenBank/DDBJ whole genome shotgun (WGS) entry which is preliminary data.</text>
</comment>
<organism evidence="2 5">
    <name type="scientific">Pandoraea cepalis</name>
    <dbReference type="NCBI Taxonomy" id="2508294"/>
    <lineage>
        <taxon>Bacteria</taxon>
        <taxon>Pseudomonadati</taxon>
        <taxon>Pseudomonadota</taxon>
        <taxon>Betaproteobacteria</taxon>
        <taxon>Burkholderiales</taxon>
        <taxon>Burkholderiaceae</taxon>
        <taxon>Pandoraea</taxon>
    </lineage>
</organism>
<accession>A0AAW7MGJ6</accession>
<dbReference type="RefSeq" id="WP_301233232.1">
    <property type="nucleotide sequence ID" value="NZ_QAIC01000022.1"/>
</dbReference>
<gene>
    <name evidence="2" type="ORF">DBA34_01190</name>
    <name evidence="3" type="ORF">DBB29_24815</name>
</gene>
<dbReference type="EMBL" id="QAIC01000022">
    <property type="protein sequence ID" value="MDN4571884.1"/>
    <property type="molecule type" value="Genomic_DNA"/>
</dbReference>
<dbReference type="Proteomes" id="UP001172791">
    <property type="component" value="Unassembled WGS sequence"/>
</dbReference>
<feature type="signal peptide" evidence="1">
    <location>
        <begin position="1"/>
        <end position="28"/>
    </location>
</feature>
<protein>
    <recommendedName>
        <fullName evidence="6">I-spanin</fullName>
    </recommendedName>
</protein>
<sequence>MSKLKIILKRSALAVGLLALLGTAGWSAVLQSDNTRLKRENKEQSGKLATQKQQIFDLTKSKSDADGAVKQLKDAMLPVQQENQTLKVNIGAFATQAASCEMLKKKLNYKG</sequence>
<dbReference type="Proteomes" id="UP001172788">
    <property type="component" value="Unassembled WGS sequence"/>
</dbReference>
<name>A0AAW7MGJ6_9BURK</name>
<feature type="chain" id="PRO_5043611267" description="I-spanin" evidence="1">
    <location>
        <begin position="29"/>
        <end position="111"/>
    </location>
</feature>
<evidence type="ECO:0000313" key="3">
    <source>
        <dbReference type="EMBL" id="MDN4581338.1"/>
    </source>
</evidence>
<evidence type="ECO:0000313" key="4">
    <source>
        <dbReference type="Proteomes" id="UP001172788"/>
    </source>
</evidence>
<keyword evidence="1" id="KW-0732">Signal</keyword>
<dbReference type="EMBL" id="QAID01000046">
    <property type="protein sequence ID" value="MDN4581338.1"/>
    <property type="molecule type" value="Genomic_DNA"/>
</dbReference>
<evidence type="ECO:0000313" key="5">
    <source>
        <dbReference type="Proteomes" id="UP001172791"/>
    </source>
</evidence>
<proteinExistence type="predicted"/>
<evidence type="ECO:0000256" key="1">
    <source>
        <dbReference type="SAM" id="SignalP"/>
    </source>
</evidence>
<reference evidence="2" key="1">
    <citation type="submission" date="2018-04" db="EMBL/GenBank/DDBJ databases">
        <authorList>
            <person name="Jy Z."/>
        </authorList>
    </citation>
    <scope>NUCLEOTIDE SEQUENCE</scope>
    <source>
        <strain evidence="3">AS13</strain>
        <strain evidence="2">LA18</strain>
    </source>
</reference>
<dbReference type="AlphaFoldDB" id="A0AAW7MGJ6"/>